<dbReference type="Pfam" id="PF00534">
    <property type="entry name" value="Glycos_transf_1"/>
    <property type="match status" value="2"/>
</dbReference>
<evidence type="ECO:0000256" key="1">
    <source>
        <dbReference type="ARBA" id="ARBA00022679"/>
    </source>
</evidence>
<dbReference type="Proteomes" id="UP000295509">
    <property type="component" value="Unassembled WGS sequence"/>
</dbReference>
<keyword evidence="5" id="KW-1185">Reference proteome</keyword>
<dbReference type="InterPro" id="IPR001296">
    <property type="entry name" value="Glyco_trans_1"/>
</dbReference>
<gene>
    <name evidence="4" type="ORF">BX592_14323</name>
</gene>
<dbReference type="PANTHER" id="PTHR46401:SF2">
    <property type="entry name" value="GLYCOSYLTRANSFERASE WBBK-RELATED"/>
    <property type="match status" value="1"/>
</dbReference>
<name>A0A4R8L3L5_9BURK</name>
<comment type="caution">
    <text evidence="4">The sequence shown here is derived from an EMBL/GenBank/DDBJ whole genome shotgun (WGS) entry which is preliminary data.</text>
</comment>
<keyword evidence="1 4" id="KW-0808">Transferase</keyword>
<dbReference type="GO" id="GO:0016757">
    <property type="term" value="F:glycosyltransferase activity"/>
    <property type="evidence" value="ECO:0007669"/>
    <property type="project" value="InterPro"/>
</dbReference>
<protein>
    <submittedName>
        <fullName evidence="4">Glycosyltransferase involved in cell wall biosynthesis</fullName>
    </submittedName>
</protein>
<sequence>MSLAQRVAALATRHGRDHDVRIVLNNRFPESVEEVIHAFDGLLPKEQFRVFEVPQGTAAMYPYSAWRMHAAERIRESVISEMRPDVVHVASLFEGWVDDAATSIAKGPTRSGATAVTLYDLIPLVRKEIYLVDSQMRAWYYEKLEALKRADLLMSISEYTRSEAMSVLQLPADHVVNISAAIDDVFQPRQMTPEAMLALGSQYGLTRPYLMYTGGIDPRKNIEGLIESFARLPAKTIEAHQLAIVCNASESDRQRLSALAERAGLKRDTLVMTGFVPEGDLIDLYNGATAFAFPSLHEGFGLPVLEAMACGIPVIGANTSSIPEVINFEDALFDPTNIDAMAAKVNQVLTDEVLRRSLREHALVQARRFSWDECARRAMEGFEALHERTSYVPGAMALLAGDALEGALSPKPDVASTSPKARPGLVYLSPLAPDKSGIADYSAELLRELVQYYDVTVVVRSAGVDDPWIQANCHVCSVAWFETNADDFDHVVYHFGNSEFHDHMFELLKRFPGIVVLHDFFLSGVINHIEDSGEVPYALTRALYASHGYPALSVQRMAGKLASIWSYPGNRLVLDDAVGVIVHSQFSKELANEWYGPGVSDDWTVIPHLRALPQLNRDDARRRLGLSEKDFLTCAFGLLGETKLNRQLLDAWLASPLAEDSNCQLVFVGENDPGVYGIELTKRIRDSGRGSRIKITGFAARSLYLDYLAASDSAVQLRGRSRGETSGTILDCLAHGIPTIINANGSAAEVPDDVVMKMPDSFTQAMLTKYLSSLRDTSMAQALSARAKEFIGTRHHPTNIGKQYRDAIEQLSVRAMKRKSLLRALSRIEGTADATDVDLIEAVRSIAWNQGGPSSPRQLLVDVSELVQRDAKSGIQRVVRNVLSILLRNSPEGYRVEPVYQRDGRYLYARNFTCAMLGLDDSILNDEEVEPRPQDRFLGLDLYPDGVVRNERLFHEFRNRGVSVYFVVYDLLPVLRPDTFVANADVHFAHWLKAISRAADGLICISRAVADELCEWVARADVRRCTPLNVGYFHLGADLSVGAPPHVSRVPDKADRQRVSVLEHVKARPSLLMVGTVERRKAHAQALSALELLWARGAQVNLVIVGKQGWMADELIKTLRNHPENGKRLFWLEKASDALLLELYDCASGLLVASEGEGFGLPLIEAAQHGLPIVARDLPVFREVAGEHAFYFSGTSAESLAEPLTKWLSLLEQRSVPDSSGMRWLTWAESTERLLNVISDRDWYRVVSSSRSTDK</sequence>
<feature type="domain" description="Glycosyl transferase family 1" evidence="2">
    <location>
        <begin position="1064"/>
        <end position="1214"/>
    </location>
</feature>
<reference evidence="4 5" key="1">
    <citation type="submission" date="2019-03" db="EMBL/GenBank/DDBJ databases">
        <title>Genomic Encyclopedia of Type Strains, Phase III (KMG-III): the genomes of soil and plant-associated and newly described type strains.</title>
        <authorList>
            <person name="Whitman W."/>
        </authorList>
    </citation>
    <scope>NUCLEOTIDE SEQUENCE [LARGE SCALE GENOMIC DNA]</scope>
    <source>
        <strain evidence="4 5">LMG 29544</strain>
    </source>
</reference>
<dbReference type="CDD" id="cd03809">
    <property type="entry name" value="GT4_MtfB-like"/>
    <property type="match status" value="2"/>
</dbReference>
<evidence type="ECO:0000259" key="2">
    <source>
        <dbReference type="Pfam" id="PF00534"/>
    </source>
</evidence>
<evidence type="ECO:0000313" key="5">
    <source>
        <dbReference type="Proteomes" id="UP000295509"/>
    </source>
</evidence>
<dbReference type="SUPFAM" id="SSF53756">
    <property type="entry name" value="UDP-Glycosyltransferase/glycogen phosphorylase"/>
    <property type="match status" value="3"/>
</dbReference>
<dbReference type="PANTHER" id="PTHR46401">
    <property type="entry name" value="GLYCOSYLTRANSFERASE WBBK-RELATED"/>
    <property type="match status" value="1"/>
</dbReference>
<dbReference type="Gene3D" id="3.40.50.2000">
    <property type="entry name" value="Glycogen Phosphorylase B"/>
    <property type="match status" value="4"/>
</dbReference>
<accession>A0A4R8L3L5</accession>
<feature type="domain" description="Glycosyl transferase family 1" evidence="2">
    <location>
        <begin position="206"/>
        <end position="362"/>
    </location>
</feature>
<organism evidence="4 5">
    <name type="scientific">Paraburkholderia rhizosphaerae</name>
    <dbReference type="NCBI Taxonomy" id="480658"/>
    <lineage>
        <taxon>Bacteria</taxon>
        <taxon>Pseudomonadati</taxon>
        <taxon>Pseudomonadota</taxon>
        <taxon>Betaproteobacteria</taxon>
        <taxon>Burkholderiales</taxon>
        <taxon>Burkholderiaceae</taxon>
        <taxon>Paraburkholderia</taxon>
    </lineage>
</organism>
<proteinExistence type="predicted"/>
<dbReference type="InterPro" id="IPR028098">
    <property type="entry name" value="Glyco_trans_4-like_N"/>
</dbReference>
<feature type="domain" description="Glycosyltransferase subfamily 4-like N-terminal" evidence="3">
    <location>
        <begin position="12"/>
        <end position="183"/>
    </location>
</feature>
<dbReference type="Pfam" id="PF13439">
    <property type="entry name" value="Glyco_transf_4"/>
    <property type="match status" value="1"/>
</dbReference>
<dbReference type="AlphaFoldDB" id="A0A4R8L3L5"/>
<evidence type="ECO:0000259" key="3">
    <source>
        <dbReference type="Pfam" id="PF13439"/>
    </source>
</evidence>
<dbReference type="CDD" id="cd03801">
    <property type="entry name" value="GT4_PimA-like"/>
    <property type="match status" value="1"/>
</dbReference>
<evidence type="ECO:0000313" key="4">
    <source>
        <dbReference type="EMBL" id="TDY37152.1"/>
    </source>
</evidence>
<dbReference type="EMBL" id="SORE01000043">
    <property type="protein sequence ID" value="TDY37152.1"/>
    <property type="molecule type" value="Genomic_DNA"/>
</dbReference>